<feature type="non-terminal residue" evidence="2">
    <location>
        <position position="1"/>
    </location>
</feature>
<feature type="compositionally biased region" description="Low complexity" evidence="1">
    <location>
        <begin position="265"/>
        <end position="289"/>
    </location>
</feature>
<sequence length="714" mass="69352">MATVDVAAEYGGTLQGIPSGAPPARRMGRHSSIVLHETKQLLDGLYGDHSRSRALMAELEGLLSSSHGTQAVKLETTTNVANGNATSASVANAPAETAPAQPKERLVDAPSTSDAAPANQPSAPASSTAAAPTRDAKAAAAAQNDSDAARVEMAPRPPAAARRAANGMSSSSFRRKSDTYMLMQHHHALQDSSSMASPDFVVVPPMYDGTGTEDADYNASSPTARAHTPAAARSRRSSTLILNSPSPLSGTSANTLSLSGPIALASPPAAPSSPAAATATPAGRPSTSALTRTSSFVRPGTRTGLMQVGGKSFTEGAGAGAAGGAGRSPSRCMSRRNRSRLEPAAAATAAASGLSSPSQQLSSALGGGGVGGIGLASRSSGNGMSAEAAEAAAGCGTAVGDPSGSAAAAAVGGAAAASPTAVAVVGPSPPVPPPQLGPDGGSCEPAASMVAHPGVAFLLGGDPPHPGMARRPSLRVIPGAAIASAASPLGPQLTPTPPPPTVLSPAGAVGMSSGGQQRYDLLMMTEGLHEPVDEGGWPGLGSGGLAGGGMRPLSQAGLRSRSGRFMRMLKGVFQSQPDSAATAASSPSSPGASPGPGGSGGGGGPEGDLAWECMSPGGGPAMGALSGMVLVAQSSTSFSSGIAGRPATRQQHHTSAPFPAAVAASALAQRSLGAGGGGGGSFSRRGSALGYVVGGGDALSGARASSGPVPRVLV</sequence>
<feature type="compositionally biased region" description="Gly residues" evidence="1">
    <location>
        <begin position="594"/>
        <end position="606"/>
    </location>
</feature>
<reference evidence="2 3" key="1">
    <citation type="journal article" date="2021" name="Sci. Rep.">
        <title>Genome sequencing of the multicellular alga Astrephomene provides insights into convergent evolution of germ-soma differentiation.</title>
        <authorList>
            <person name="Yamashita S."/>
            <person name="Yamamoto K."/>
            <person name="Matsuzaki R."/>
            <person name="Suzuki S."/>
            <person name="Yamaguchi H."/>
            <person name="Hirooka S."/>
            <person name="Minakuchi Y."/>
            <person name="Miyagishima S."/>
            <person name="Kawachi M."/>
            <person name="Toyoda A."/>
            <person name="Nozaki H."/>
        </authorList>
    </citation>
    <scope>NUCLEOTIDE SEQUENCE [LARGE SCALE GENOMIC DNA]</scope>
    <source>
        <strain evidence="2 3">NIES-4017</strain>
    </source>
</reference>
<dbReference type="EMBL" id="BMAR01000003">
    <property type="protein sequence ID" value="GFR42299.1"/>
    <property type="molecule type" value="Genomic_DNA"/>
</dbReference>
<gene>
    <name evidence="2" type="ORF">Agub_g3198</name>
</gene>
<dbReference type="AlphaFoldDB" id="A0AAD3DI63"/>
<dbReference type="Proteomes" id="UP001054857">
    <property type="component" value="Unassembled WGS sequence"/>
</dbReference>
<name>A0AAD3DI63_9CHLO</name>
<feature type="region of interest" description="Disordered" evidence="1">
    <location>
        <begin position="265"/>
        <end position="343"/>
    </location>
</feature>
<evidence type="ECO:0000313" key="2">
    <source>
        <dbReference type="EMBL" id="GFR42299.1"/>
    </source>
</evidence>
<keyword evidence="3" id="KW-1185">Reference proteome</keyword>
<accession>A0AAD3DI63</accession>
<protein>
    <submittedName>
        <fullName evidence="2">Uncharacterized protein</fullName>
    </submittedName>
</protein>
<feature type="region of interest" description="Disordered" evidence="1">
    <location>
        <begin position="212"/>
        <end position="253"/>
    </location>
</feature>
<feature type="compositionally biased region" description="Low complexity" evidence="1">
    <location>
        <begin position="219"/>
        <end position="232"/>
    </location>
</feature>
<feature type="compositionally biased region" description="Gly residues" evidence="1">
    <location>
        <begin position="317"/>
        <end position="326"/>
    </location>
</feature>
<feature type="region of interest" description="Disordered" evidence="1">
    <location>
        <begin position="576"/>
        <end position="615"/>
    </location>
</feature>
<evidence type="ECO:0000256" key="1">
    <source>
        <dbReference type="SAM" id="MobiDB-lite"/>
    </source>
</evidence>
<feature type="compositionally biased region" description="Polar residues" evidence="1">
    <location>
        <begin position="240"/>
        <end position="253"/>
    </location>
</feature>
<feature type="compositionally biased region" description="Low complexity" evidence="1">
    <location>
        <begin position="113"/>
        <end position="146"/>
    </location>
</feature>
<organism evidence="2 3">
    <name type="scientific">Astrephomene gubernaculifera</name>
    <dbReference type="NCBI Taxonomy" id="47775"/>
    <lineage>
        <taxon>Eukaryota</taxon>
        <taxon>Viridiplantae</taxon>
        <taxon>Chlorophyta</taxon>
        <taxon>core chlorophytes</taxon>
        <taxon>Chlorophyceae</taxon>
        <taxon>CS clade</taxon>
        <taxon>Chlamydomonadales</taxon>
        <taxon>Astrephomenaceae</taxon>
        <taxon>Astrephomene</taxon>
    </lineage>
</organism>
<evidence type="ECO:0000313" key="3">
    <source>
        <dbReference type="Proteomes" id="UP001054857"/>
    </source>
</evidence>
<proteinExistence type="predicted"/>
<comment type="caution">
    <text evidence="2">The sequence shown here is derived from an EMBL/GenBank/DDBJ whole genome shotgun (WGS) entry which is preliminary data.</text>
</comment>
<feature type="compositionally biased region" description="Low complexity" evidence="1">
    <location>
        <begin position="579"/>
        <end position="592"/>
    </location>
</feature>
<feature type="region of interest" description="Disordered" evidence="1">
    <location>
        <begin position="83"/>
        <end position="173"/>
    </location>
</feature>